<dbReference type="GeneID" id="98140381"/>
<evidence type="ECO:0000313" key="1">
    <source>
        <dbReference type="EMBL" id="KAL2865170.1"/>
    </source>
</evidence>
<gene>
    <name evidence="1" type="ORF">BJX67DRAFT_189315</name>
</gene>
<sequence length="187" mass="20739">MQRSEHSSGTRWLFHRHVLCDWPAGEEDLNTSRTPCAPSQSLSHQRDQKKHACFLVECQGLHNSGPLLNIEFSTEGNPRSWLDETVVSSFCAFFLPDNSCPGSDVTGLSLKSCHSRQHPRVDSGVSKGPRSDDCVKRALGPFPCCSISRPPFAHHRFFGLCLLFDYSSFCSSELAVCLTKPCPAPRS</sequence>
<organism evidence="1 2">
    <name type="scientific">Aspergillus lucknowensis</name>
    <dbReference type="NCBI Taxonomy" id="176173"/>
    <lineage>
        <taxon>Eukaryota</taxon>
        <taxon>Fungi</taxon>
        <taxon>Dikarya</taxon>
        <taxon>Ascomycota</taxon>
        <taxon>Pezizomycotina</taxon>
        <taxon>Eurotiomycetes</taxon>
        <taxon>Eurotiomycetidae</taxon>
        <taxon>Eurotiales</taxon>
        <taxon>Aspergillaceae</taxon>
        <taxon>Aspergillus</taxon>
        <taxon>Aspergillus subgen. Nidulantes</taxon>
    </lineage>
</organism>
<dbReference type="EMBL" id="JBFXLQ010000034">
    <property type="protein sequence ID" value="KAL2865170.1"/>
    <property type="molecule type" value="Genomic_DNA"/>
</dbReference>
<evidence type="ECO:0000313" key="2">
    <source>
        <dbReference type="Proteomes" id="UP001610432"/>
    </source>
</evidence>
<proteinExistence type="predicted"/>
<accession>A0ABR4LKW6</accession>
<name>A0ABR4LKW6_9EURO</name>
<protein>
    <submittedName>
        <fullName evidence="1">Uncharacterized protein</fullName>
    </submittedName>
</protein>
<dbReference type="Proteomes" id="UP001610432">
    <property type="component" value="Unassembled WGS sequence"/>
</dbReference>
<keyword evidence="2" id="KW-1185">Reference proteome</keyword>
<comment type="caution">
    <text evidence="1">The sequence shown here is derived from an EMBL/GenBank/DDBJ whole genome shotgun (WGS) entry which is preliminary data.</text>
</comment>
<reference evidence="1 2" key="1">
    <citation type="submission" date="2024-07" db="EMBL/GenBank/DDBJ databases">
        <title>Section-level genome sequencing and comparative genomics of Aspergillus sections Usti and Cavernicolus.</title>
        <authorList>
            <consortium name="Lawrence Berkeley National Laboratory"/>
            <person name="Nybo J.L."/>
            <person name="Vesth T.C."/>
            <person name="Theobald S."/>
            <person name="Frisvad J.C."/>
            <person name="Larsen T.O."/>
            <person name="Kjaerboelling I."/>
            <person name="Rothschild-Mancinelli K."/>
            <person name="Lyhne E.K."/>
            <person name="Kogle M.E."/>
            <person name="Barry K."/>
            <person name="Clum A."/>
            <person name="Na H."/>
            <person name="Ledsgaard L."/>
            <person name="Lin J."/>
            <person name="Lipzen A."/>
            <person name="Kuo A."/>
            <person name="Riley R."/>
            <person name="Mondo S."/>
            <person name="Labutti K."/>
            <person name="Haridas S."/>
            <person name="Pangalinan J."/>
            <person name="Salamov A.A."/>
            <person name="Simmons B.A."/>
            <person name="Magnuson J.K."/>
            <person name="Chen J."/>
            <person name="Drula E."/>
            <person name="Henrissat B."/>
            <person name="Wiebenga A."/>
            <person name="Lubbers R.J."/>
            <person name="Gomes A.C."/>
            <person name="Macurrencykelacurrency M.R."/>
            <person name="Stajich J."/>
            <person name="Grigoriev I.V."/>
            <person name="Mortensen U.H."/>
            <person name="De Vries R.P."/>
            <person name="Baker S.E."/>
            <person name="Andersen M.R."/>
        </authorList>
    </citation>
    <scope>NUCLEOTIDE SEQUENCE [LARGE SCALE GENOMIC DNA]</scope>
    <source>
        <strain evidence="1 2">CBS 449.75</strain>
    </source>
</reference>
<dbReference type="RefSeq" id="XP_070884149.1">
    <property type="nucleotide sequence ID" value="XM_071025309.1"/>
</dbReference>